<comment type="caution">
    <text evidence="1">The sequence shown here is derived from an EMBL/GenBank/DDBJ whole genome shotgun (WGS) entry which is preliminary data.</text>
</comment>
<evidence type="ECO:0000313" key="1">
    <source>
        <dbReference type="EMBL" id="KAH8040947.1"/>
    </source>
</evidence>
<organism evidence="1 2">
    <name type="scientific">Rhipicephalus microplus</name>
    <name type="common">Cattle tick</name>
    <name type="synonym">Boophilus microplus</name>
    <dbReference type="NCBI Taxonomy" id="6941"/>
    <lineage>
        <taxon>Eukaryota</taxon>
        <taxon>Metazoa</taxon>
        <taxon>Ecdysozoa</taxon>
        <taxon>Arthropoda</taxon>
        <taxon>Chelicerata</taxon>
        <taxon>Arachnida</taxon>
        <taxon>Acari</taxon>
        <taxon>Parasitiformes</taxon>
        <taxon>Ixodida</taxon>
        <taxon>Ixodoidea</taxon>
        <taxon>Ixodidae</taxon>
        <taxon>Rhipicephalinae</taxon>
        <taxon>Rhipicephalus</taxon>
        <taxon>Boophilus</taxon>
    </lineage>
</organism>
<protein>
    <submittedName>
        <fullName evidence="1">Uncharacterized protein</fullName>
    </submittedName>
</protein>
<keyword evidence="2" id="KW-1185">Reference proteome</keyword>
<sequence>MQMTSSKKSPGAYSSPVQCLVCSVDRRRASIHQEYDSGQCVHEHAIANSTPLPHCQLFPWSIQMANATTTNVPTRAPVAFGGLVVPVPQRSTTQLGHYKRAQVYSFKRFLSQEQGNSSEEPAVSLNSDGSSEGRVLEKNIVQPHQVEADLTAETIDVFNLTPTGMLHAKRSLRT</sequence>
<gene>
    <name evidence="1" type="ORF">HPB51_013117</name>
</gene>
<accession>A0A9J6F2T3</accession>
<dbReference type="AlphaFoldDB" id="A0A9J6F2T3"/>
<dbReference type="EMBL" id="JABSTU010000001">
    <property type="protein sequence ID" value="KAH8040947.1"/>
    <property type="molecule type" value="Genomic_DNA"/>
</dbReference>
<reference evidence="1" key="2">
    <citation type="submission" date="2021-09" db="EMBL/GenBank/DDBJ databases">
        <authorList>
            <person name="Jia N."/>
            <person name="Wang J."/>
            <person name="Shi W."/>
            <person name="Du L."/>
            <person name="Sun Y."/>
            <person name="Zhan W."/>
            <person name="Jiang J."/>
            <person name="Wang Q."/>
            <person name="Zhang B."/>
            <person name="Ji P."/>
            <person name="Sakyi L.B."/>
            <person name="Cui X."/>
            <person name="Yuan T."/>
            <person name="Jiang B."/>
            <person name="Yang W."/>
            <person name="Lam T.T.-Y."/>
            <person name="Chang Q."/>
            <person name="Ding S."/>
            <person name="Wang X."/>
            <person name="Zhu J."/>
            <person name="Ruan X."/>
            <person name="Zhao L."/>
            <person name="Wei J."/>
            <person name="Que T."/>
            <person name="Du C."/>
            <person name="Cheng J."/>
            <person name="Dai P."/>
            <person name="Han X."/>
            <person name="Huang E."/>
            <person name="Gao Y."/>
            <person name="Liu J."/>
            <person name="Shao H."/>
            <person name="Ye R."/>
            <person name="Li L."/>
            <person name="Wei W."/>
            <person name="Wang X."/>
            <person name="Wang C."/>
            <person name="Huo Q."/>
            <person name="Li W."/>
            <person name="Guo W."/>
            <person name="Chen H."/>
            <person name="Chen S."/>
            <person name="Zhou L."/>
            <person name="Zhou L."/>
            <person name="Ni X."/>
            <person name="Tian J."/>
            <person name="Zhou Y."/>
            <person name="Sheng Y."/>
            <person name="Liu T."/>
            <person name="Pan Y."/>
            <person name="Xia L."/>
            <person name="Li J."/>
            <person name="Zhao F."/>
            <person name="Cao W."/>
        </authorList>
    </citation>
    <scope>NUCLEOTIDE SEQUENCE</scope>
    <source>
        <strain evidence="1">Rmic-2018</strain>
        <tissue evidence="1">Larvae</tissue>
    </source>
</reference>
<name>A0A9J6F2T3_RHIMP</name>
<dbReference type="Proteomes" id="UP000821866">
    <property type="component" value="Chromosome 1"/>
</dbReference>
<reference evidence="1" key="1">
    <citation type="journal article" date="2020" name="Cell">
        <title>Large-Scale Comparative Analyses of Tick Genomes Elucidate Their Genetic Diversity and Vector Capacities.</title>
        <authorList>
            <consortium name="Tick Genome and Microbiome Consortium (TIGMIC)"/>
            <person name="Jia N."/>
            <person name="Wang J."/>
            <person name="Shi W."/>
            <person name="Du L."/>
            <person name="Sun Y."/>
            <person name="Zhan W."/>
            <person name="Jiang J.F."/>
            <person name="Wang Q."/>
            <person name="Zhang B."/>
            <person name="Ji P."/>
            <person name="Bell-Sakyi L."/>
            <person name="Cui X.M."/>
            <person name="Yuan T.T."/>
            <person name="Jiang B.G."/>
            <person name="Yang W.F."/>
            <person name="Lam T.T."/>
            <person name="Chang Q.C."/>
            <person name="Ding S.J."/>
            <person name="Wang X.J."/>
            <person name="Zhu J.G."/>
            <person name="Ruan X.D."/>
            <person name="Zhao L."/>
            <person name="Wei J.T."/>
            <person name="Ye R.Z."/>
            <person name="Que T.C."/>
            <person name="Du C.H."/>
            <person name="Zhou Y.H."/>
            <person name="Cheng J.X."/>
            <person name="Dai P.F."/>
            <person name="Guo W.B."/>
            <person name="Han X.H."/>
            <person name="Huang E.J."/>
            <person name="Li L.F."/>
            <person name="Wei W."/>
            <person name="Gao Y.C."/>
            <person name="Liu J.Z."/>
            <person name="Shao H.Z."/>
            <person name="Wang X."/>
            <person name="Wang C.C."/>
            <person name="Yang T.C."/>
            <person name="Huo Q.B."/>
            <person name="Li W."/>
            <person name="Chen H.Y."/>
            <person name="Chen S.E."/>
            <person name="Zhou L.G."/>
            <person name="Ni X.B."/>
            <person name="Tian J.H."/>
            <person name="Sheng Y."/>
            <person name="Liu T."/>
            <person name="Pan Y.S."/>
            <person name="Xia L.Y."/>
            <person name="Li J."/>
            <person name="Zhao F."/>
            <person name="Cao W.C."/>
        </authorList>
    </citation>
    <scope>NUCLEOTIDE SEQUENCE</scope>
    <source>
        <strain evidence="1">Rmic-2018</strain>
    </source>
</reference>
<evidence type="ECO:0000313" key="2">
    <source>
        <dbReference type="Proteomes" id="UP000821866"/>
    </source>
</evidence>
<proteinExistence type="predicted"/>